<sequence>MYTLLSISSSLSRSGSRRFTSGYLLFSISSIAHLMSPFRSVAPRATRLHILHPVLTQFDDPSPPLRPPTYIHTYLYSPLTTPHLPHICTAPLLTHLTIWTRILPRTYSLSLFIVSLYLLFFCFSTYHSVRCFFCYVRPNYILLLFDTGYLS</sequence>
<comment type="caution">
    <text evidence="2">The sequence shown here is derived from an EMBL/GenBank/DDBJ whole genome shotgun (WGS) entry which is preliminary data.</text>
</comment>
<feature type="transmembrane region" description="Helical" evidence="1">
    <location>
        <begin position="20"/>
        <end position="38"/>
    </location>
</feature>
<evidence type="ECO:0000313" key="3">
    <source>
        <dbReference type="Proteomes" id="UP001362999"/>
    </source>
</evidence>
<organism evidence="2 3">
    <name type="scientific">Favolaschia claudopus</name>
    <dbReference type="NCBI Taxonomy" id="2862362"/>
    <lineage>
        <taxon>Eukaryota</taxon>
        <taxon>Fungi</taxon>
        <taxon>Dikarya</taxon>
        <taxon>Basidiomycota</taxon>
        <taxon>Agaricomycotina</taxon>
        <taxon>Agaricomycetes</taxon>
        <taxon>Agaricomycetidae</taxon>
        <taxon>Agaricales</taxon>
        <taxon>Marasmiineae</taxon>
        <taxon>Mycenaceae</taxon>
        <taxon>Favolaschia</taxon>
    </lineage>
</organism>
<keyword evidence="1" id="KW-0812">Transmembrane</keyword>
<keyword evidence="3" id="KW-1185">Reference proteome</keyword>
<dbReference type="EMBL" id="JAWWNJ010000019">
    <property type="protein sequence ID" value="KAK7036082.1"/>
    <property type="molecule type" value="Genomic_DNA"/>
</dbReference>
<gene>
    <name evidence="2" type="ORF">R3P38DRAFT_615148</name>
</gene>
<proteinExistence type="predicted"/>
<accession>A0AAW0CD40</accession>
<keyword evidence="1" id="KW-1133">Transmembrane helix</keyword>
<protein>
    <submittedName>
        <fullName evidence="2">Uncharacterized protein</fullName>
    </submittedName>
</protein>
<name>A0AAW0CD40_9AGAR</name>
<keyword evidence="1" id="KW-0472">Membrane</keyword>
<dbReference type="AlphaFoldDB" id="A0AAW0CD40"/>
<evidence type="ECO:0000313" key="2">
    <source>
        <dbReference type="EMBL" id="KAK7036082.1"/>
    </source>
</evidence>
<evidence type="ECO:0000256" key="1">
    <source>
        <dbReference type="SAM" id="Phobius"/>
    </source>
</evidence>
<feature type="transmembrane region" description="Helical" evidence="1">
    <location>
        <begin position="109"/>
        <end position="129"/>
    </location>
</feature>
<reference evidence="2 3" key="1">
    <citation type="journal article" date="2024" name="J Genomics">
        <title>Draft genome sequencing and assembly of Favolaschia claudopus CIRM-BRFM 2984 isolated from oak limbs.</title>
        <authorList>
            <person name="Navarro D."/>
            <person name="Drula E."/>
            <person name="Chaduli D."/>
            <person name="Cazenave R."/>
            <person name="Ahrendt S."/>
            <person name="Wang J."/>
            <person name="Lipzen A."/>
            <person name="Daum C."/>
            <person name="Barry K."/>
            <person name="Grigoriev I.V."/>
            <person name="Favel A."/>
            <person name="Rosso M.N."/>
            <person name="Martin F."/>
        </authorList>
    </citation>
    <scope>NUCLEOTIDE SEQUENCE [LARGE SCALE GENOMIC DNA]</scope>
    <source>
        <strain evidence="2 3">CIRM-BRFM 2984</strain>
    </source>
</reference>
<dbReference type="Proteomes" id="UP001362999">
    <property type="component" value="Unassembled WGS sequence"/>
</dbReference>